<comment type="caution">
    <text evidence="1">The sequence shown here is derived from an EMBL/GenBank/DDBJ whole genome shotgun (WGS) entry which is preliminary data.</text>
</comment>
<evidence type="ECO:0000313" key="1">
    <source>
        <dbReference type="EMBL" id="KAK0422588.1"/>
    </source>
</evidence>
<gene>
    <name evidence="1" type="ORF">QR680_007654</name>
</gene>
<keyword evidence="2" id="KW-1185">Reference proteome</keyword>
<accession>A0AA39IDX5</accession>
<name>A0AA39IDX5_9BILA</name>
<reference evidence="1" key="1">
    <citation type="submission" date="2023-06" db="EMBL/GenBank/DDBJ databases">
        <title>Genomic analysis of the entomopathogenic nematode Steinernema hermaphroditum.</title>
        <authorList>
            <person name="Schwarz E.M."/>
            <person name="Heppert J.K."/>
            <person name="Baniya A."/>
            <person name="Schwartz H.T."/>
            <person name="Tan C.-H."/>
            <person name="Antoshechkin I."/>
            <person name="Sternberg P.W."/>
            <person name="Goodrich-Blair H."/>
            <person name="Dillman A.R."/>
        </authorList>
    </citation>
    <scope>NUCLEOTIDE SEQUENCE</scope>
    <source>
        <strain evidence="1">PS9179</strain>
        <tissue evidence="1">Whole animal</tissue>
    </source>
</reference>
<evidence type="ECO:0000313" key="2">
    <source>
        <dbReference type="Proteomes" id="UP001175271"/>
    </source>
</evidence>
<organism evidence="1 2">
    <name type="scientific">Steinernema hermaphroditum</name>
    <dbReference type="NCBI Taxonomy" id="289476"/>
    <lineage>
        <taxon>Eukaryota</taxon>
        <taxon>Metazoa</taxon>
        <taxon>Ecdysozoa</taxon>
        <taxon>Nematoda</taxon>
        <taxon>Chromadorea</taxon>
        <taxon>Rhabditida</taxon>
        <taxon>Tylenchina</taxon>
        <taxon>Panagrolaimomorpha</taxon>
        <taxon>Strongyloidoidea</taxon>
        <taxon>Steinernematidae</taxon>
        <taxon>Steinernema</taxon>
    </lineage>
</organism>
<sequence length="346" mass="40864">MGHKKIVVITPVWVDVNAWKYDDQFKKRSKKRNKTSIVEQESRKIGIERRPFVTTKCFMQRHHLQSVFEARKMEEERLKRAEVHKQRRRLVKIGKPKKENPSHTVDRWLSYRHLHEVAVWKLRNQRYLDKLRFFLRILRTTEGTSPTCDPRLHLLIDLPDLKLVGNRRPEEGEIDRGTAHLEVLDIEKTTEKVAVLWVCFEEEDARFVVEERVEAEIKETHNRSAHDWKQRRRLILAAVDKIRWIRCSPRLDRYSQAPTAARLFLSFFLGRNYTFEANMVIREARNGIEQAHKICRTHSLTSKCPREVSKNLNYSNPLFDSASIGGSTRSIFASTVRTDCCCYVLS</sequence>
<protein>
    <submittedName>
        <fullName evidence="1">Uncharacterized protein</fullName>
    </submittedName>
</protein>
<dbReference type="EMBL" id="JAUCMV010000001">
    <property type="protein sequence ID" value="KAK0422588.1"/>
    <property type="molecule type" value="Genomic_DNA"/>
</dbReference>
<dbReference type="Proteomes" id="UP001175271">
    <property type="component" value="Unassembled WGS sequence"/>
</dbReference>
<proteinExistence type="predicted"/>
<dbReference type="AlphaFoldDB" id="A0AA39IDX5"/>